<dbReference type="EMBL" id="JBHSAY010000035">
    <property type="protein sequence ID" value="MFC4136990.1"/>
    <property type="molecule type" value="Genomic_DNA"/>
</dbReference>
<organism evidence="1 2">
    <name type="scientific">Hamadaea flava</name>
    <dbReference type="NCBI Taxonomy" id="1742688"/>
    <lineage>
        <taxon>Bacteria</taxon>
        <taxon>Bacillati</taxon>
        <taxon>Actinomycetota</taxon>
        <taxon>Actinomycetes</taxon>
        <taxon>Micromonosporales</taxon>
        <taxon>Micromonosporaceae</taxon>
        <taxon>Hamadaea</taxon>
    </lineage>
</organism>
<keyword evidence="2" id="KW-1185">Reference proteome</keyword>
<evidence type="ECO:0000313" key="2">
    <source>
        <dbReference type="Proteomes" id="UP001595816"/>
    </source>
</evidence>
<protein>
    <recommendedName>
        <fullName evidence="3">ABM domain-containing protein</fullName>
    </recommendedName>
</protein>
<evidence type="ECO:0008006" key="3">
    <source>
        <dbReference type="Google" id="ProtNLM"/>
    </source>
</evidence>
<accession>A0ABV8M1Q9</accession>
<sequence>MYGTVMIGKLKVPYDEVVRAEEKWDTERKVQGYVRGDLLRADDGQTIVMAVQFESKEQYVALADDPKQDEWWRTVMAPMLDGEPTWIDGTWESQVR</sequence>
<proteinExistence type="predicted"/>
<dbReference type="Proteomes" id="UP001595816">
    <property type="component" value="Unassembled WGS sequence"/>
</dbReference>
<dbReference type="InterPro" id="IPR011008">
    <property type="entry name" value="Dimeric_a/b-barrel"/>
</dbReference>
<dbReference type="Gene3D" id="3.30.70.100">
    <property type="match status" value="1"/>
</dbReference>
<comment type="caution">
    <text evidence="1">The sequence shown here is derived from an EMBL/GenBank/DDBJ whole genome shotgun (WGS) entry which is preliminary data.</text>
</comment>
<dbReference type="SUPFAM" id="SSF54909">
    <property type="entry name" value="Dimeric alpha+beta barrel"/>
    <property type="match status" value="1"/>
</dbReference>
<evidence type="ECO:0000313" key="1">
    <source>
        <dbReference type="EMBL" id="MFC4136990.1"/>
    </source>
</evidence>
<reference evidence="2" key="1">
    <citation type="journal article" date="2019" name="Int. J. Syst. Evol. Microbiol.">
        <title>The Global Catalogue of Microorganisms (GCM) 10K type strain sequencing project: providing services to taxonomists for standard genome sequencing and annotation.</title>
        <authorList>
            <consortium name="The Broad Institute Genomics Platform"/>
            <consortium name="The Broad Institute Genome Sequencing Center for Infectious Disease"/>
            <person name="Wu L."/>
            <person name="Ma J."/>
        </authorList>
    </citation>
    <scope>NUCLEOTIDE SEQUENCE [LARGE SCALE GENOMIC DNA]</scope>
    <source>
        <strain evidence="2">CGMCC 4.7289</strain>
    </source>
</reference>
<dbReference type="RefSeq" id="WP_253762182.1">
    <property type="nucleotide sequence ID" value="NZ_JAMZDZ010000001.1"/>
</dbReference>
<name>A0ABV8M1Q9_9ACTN</name>
<gene>
    <name evidence="1" type="ORF">ACFOZ4_40830</name>
</gene>